<accession>M1DTZ2</accession>
<dbReference type="PaxDb" id="4113-PGSC0003DMT400094360"/>
<name>M1DTZ2_SOLTU</name>
<proteinExistence type="predicted"/>
<protein>
    <submittedName>
        <fullName evidence="2">Uncharacterized protein</fullName>
    </submittedName>
</protein>
<evidence type="ECO:0000313" key="3">
    <source>
        <dbReference type="Proteomes" id="UP000011115"/>
    </source>
</evidence>
<evidence type="ECO:0000313" key="2">
    <source>
        <dbReference type="EnsemblPlants" id="PGSC0003DMT400094360"/>
    </source>
</evidence>
<feature type="region of interest" description="Disordered" evidence="1">
    <location>
        <begin position="1"/>
        <end position="84"/>
    </location>
</feature>
<dbReference type="HOGENOM" id="CLU_2042180_0_0_1"/>
<reference evidence="3" key="1">
    <citation type="journal article" date="2011" name="Nature">
        <title>Genome sequence and analysis of the tuber crop potato.</title>
        <authorList>
            <consortium name="The Potato Genome Sequencing Consortium"/>
        </authorList>
    </citation>
    <scope>NUCLEOTIDE SEQUENCE [LARGE SCALE GENOMIC DNA]</scope>
    <source>
        <strain evidence="3">cv. DM1-3 516 R44</strain>
    </source>
</reference>
<reference evidence="2" key="2">
    <citation type="submission" date="2015-06" db="UniProtKB">
        <authorList>
            <consortium name="EnsemblPlants"/>
        </authorList>
    </citation>
    <scope>IDENTIFICATION</scope>
    <source>
        <strain evidence="2">DM1-3 516 R44</strain>
    </source>
</reference>
<feature type="compositionally biased region" description="Basic and acidic residues" evidence="1">
    <location>
        <begin position="17"/>
        <end position="26"/>
    </location>
</feature>
<feature type="compositionally biased region" description="Low complexity" evidence="1">
    <location>
        <begin position="1"/>
        <end position="15"/>
    </location>
</feature>
<dbReference type="EnsemblPlants" id="PGSC0003DMT400094360">
    <property type="protein sequence ID" value="PGSC0003DMT400094360"/>
    <property type="gene ID" value="PGSC0003DMG400043931"/>
</dbReference>
<organism evidence="2 3">
    <name type="scientific">Solanum tuberosum</name>
    <name type="common">Potato</name>
    <dbReference type="NCBI Taxonomy" id="4113"/>
    <lineage>
        <taxon>Eukaryota</taxon>
        <taxon>Viridiplantae</taxon>
        <taxon>Streptophyta</taxon>
        <taxon>Embryophyta</taxon>
        <taxon>Tracheophyta</taxon>
        <taxon>Spermatophyta</taxon>
        <taxon>Magnoliopsida</taxon>
        <taxon>eudicotyledons</taxon>
        <taxon>Gunneridae</taxon>
        <taxon>Pentapetalae</taxon>
        <taxon>asterids</taxon>
        <taxon>lamiids</taxon>
        <taxon>Solanales</taxon>
        <taxon>Solanaceae</taxon>
        <taxon>Solanoideae</taxon>
        <taxon>Solaneae</taxon>
        <taxon>Solanum</taxon>
    </lineage>
</organism>
<dbReference type="Proteomes" id="UP000011115">
    <property type="component" value="Unassembled WGS sequence"/>
</dbReference>
<dbReference type="AlphaFoldDB" id="M1DTZ2"/>
<keyword evidence="3" id="KW-1185">Reference proteome</keyword>
<evidence type="ECO:0000256" key="1">
    <source>
        <dbReference type="SAM" id="MobiDB-lite"/>
    </source>
</evidence>
<sequence>MDSAPSQQSGPQSPSRAMDHLTDRTGTRGSQAESIKPRRQTTRPFTGRGPDDGPWWRPWKLSQKPTSTGPRTMTGWTVHGPFDSPSEGLVVQVLSIQITRRSVPNLQFSIISGESSFFEDD</sequence>
<dbReference type="InParanoid" id="M1DTZ2"/>
<feature type="compositionally biased region" description="Polar residues" evidence="1">
    <location>
        <begin position="63"/>
        <end position="75"/>
    </location>
</feature>
<dbReference type="Gramene" id="PGSC0003DMT400094360">
    <property type="protein sequence ID" value="PGSC0003DMT400094360"/>
    <property type="gene ID" value="PGSC0003DMG400043931"/>
</dbReference>